<reference evidence="1 2" key="1">
    <citation type="submission" date="2021-07" db="EMBL/GenBank/DDBJ databases">
        <authorList>
            <person name="Palmer J.M."/>
        </authorList>
    </citation>
    <scope>NUCLEOTIDE SEQUENCE [LARGE SCALE GENOMIC DNA]</scope>
    <source>
        <strain evidence="1 2">AT_MEX2019</strain>
        <tissue evidence="1">Muscle</tissue>
    </source>
</reference>
<protein>
    <submittedName>
        <fullName evidence="1">Uncharacterized protein</fullName>
    </submittedName>
</protein>
<dbReference type="EMBL" id="JAHUTI010063443">
    <property type="protein sequence ID" value="MED6253016.1"/>
    <property type="molecule type" value="Genomic_DNA"/>
</dbReference>
<evidence type="ECO:0000313" key="2">
    <source>
        <dbReference type="Proteomes" id="UP001345963"/>
    </source>
</evidence>
<organism evidence="1 2">
    <name type="scientific">Ataeniobius toweri</name>
    <dbReference type="NCBI Taxonomy" id="208326"/>
    <lineage>
        <taxon>Eukaryota</taxon>
        <taxon>Metazoa</taxon>
        <taxon>Chordata</taxon>
        <taxon>Craniata</taxon>
        <taxon>Vertebrata</taxon>
        <taxon>Euteleostomi</taxon>
        <taxon>Actinopterygii</taxon>
        <taxon>Neopterygii</taxon>
        <taxon>Teleostei</taxon>
        <taxon>Neoteleostei</taxon>
        <taxon>Acanthomorphata</taxon>
        <taxon>Ovalentaria</taxon>
        <taxon>Atherinomorphae</taxon>
        <taxon>Cyprinodontiformes</taxon>
        <taxon>Goodeidae</taxon>
        <taxon>Ataeniobius</taxon>
    </lineage>
</organism>
<accession>A0ABU7BRC9</accession>
<keyword evidence="2" id="KW-1185">Reference proteome</keyword>
<proteinExistence type="predicted"/>
<gene>
    <name evidence="1" type="ORF">ATANTOWER_020818</name>
</gene>
<comment type="caution">
    <text evidence="1">The sequence shown here is derived from an EMBL/GenBank/DDBJ whole genome shotgun (WGS) entry which is preliminary data.</text>
</comment>
<evidence type="ECO:0000313" key="1">
    <source>
        <dbReference type="EMBL" id="MED6253016.1"/>
    </source>
</evidence>
<dbReference type="Proteomes" id="UP001345963">
    <property type="component" value="Unassembled WGS sequence"/>
</dbReference>
<sequence>MSSDRAFRRVAKFGRRLGSPSPISIKSDAFADLHTAGSILPSHSSFEICAPRFPDMNLLDCPECREISVSLMEH</sequence>
<name>A0ABU7BRC9_9TELE</name>